<dbReference type="Pfam" id="PF04577">
    <property type="entry name" value="Glyco_transf_61"/>
    <property type="match status" value="1"/>
</dbReference>
<evidence type="ECO:0000256" key="7">
    <source>
        <dbReference type="ARBA" id="ARBA00040944"/>
    </source>
</evidence>
<dbReference type="Proteomes" id="UP000091956">
    <property type="component" value="Unassembled WGS sequence"/>
</dbReference>
<dbReference type="GO" id="GO:0005788">
    <property type="term" value="C:endoplasmic reticulum lumen"/>
    <property type="evidence" value="ECO:0007669"/>
    <property type="project" value="TreeGrafter"/>
</dbReference>
<keyword evidence="5" id="KW-0256">Endoplasmic reticulum</keyword>
<keyword evidence="4" id="KW-0732">Signal</keyword>
<dbReference type="RefSeq" id="XP_018128086.2">
    <property type="nucleotide sequence ID" value="XM_018277181.2"/>
</dbReference>
<name>A0A1B8GEW5_9PEZI</name>
<keyword evidence="6" id="KW-0325">Glycoprotein</keyword>
<evidence type="ECO:0000259" key="11">
    <source>
        <dbReference type="Pfam" id="PF04577"/>
    </source>
</evidence>
<evidence type="ECO:0000256" key="2">
    <source>
        <dbReference type="ARBA" id="ARBA00022676"/>
    </source>
</evidence>
<evidence type="ECO:0000256" key="9">
    <source>
        <dbReference type="ARBA" id="ARBA00048317"/>
    </source>
</evidence>
<keyword evidence="3" id="KW-0808">Transferase</keyword>
<evidence type="ECO:0000313" key="12">
    <source>
        <dbReference type="EMBL" id="OBT94353.2"/>
    </source>
</evidence>
<accession>A0A1B8GEW5</accession>
<dbReference type="InterPro" id="IPR049625">
    <property type="entry name" value="Glyco_transf_61_cat"/>
</dbReference>
<reference evidence="12 13" key="1">
    <citation type="submission" date="2016-03" db="EMBL/GenBank/DDBJ databases">
        <title>Comparative genomics of Pseudogymnoascus destructans, the fungus causing white-nose syndrome of bats.</title>
        <authorList>
            <person name="Palmer J.M."/>
            <person name="Drees K.P."/>
            <person name="Foster J.T."/>
            <person name="Lindner D.L."/>
        </authorList>
    </citation>
    <scope>NUCLEOTIDE SEQUENCE [LARGE SCALE GENOMIC DNA]</scope>
    <source>
        <strain evidence="12 13">UAMH 10579</strain>
    </source>
</reference>
<evidence type="ECO:0000256" key="6">
    <source>
        <dbReference type="ARBA" id="ARBA00023180"/>
    </source>
</evidence>
<evidence type="ECO:0000256" key="4">
    <source>
        <dbReference type="ARBA" id="ARBA00022729"/>
    </source>
</evidence>
<dbReference type="GO" id="GO:0097363">
    <property type="term" value="F:protein O-acetylglucosaminyltransferase activity"/>
    <property type="evidence" value="ECO:0007669"/>
    <property type="project" value="UniProtKB-EC"/>
</dbReference>
<feature type="domain" description="Glycosyltransferase 61 catalytic" evidence="11">
    <location>
        <begin position="250"/>
        <end position="347"/>
    </location>
</feature>
<dbReference type="AlphaFoldDB" id="A0A1B8GEW5"/>
<proteinExistence type="predicted"/>
<sequence length="440" mass="50322">MTMRVATNYTALNTYSTSLIITSSIVKMDLARRWSSSQLLTVTWPALLGVLVIRRLKDKMSWSMNCQLRNLTTEIALDPSKAANLKLFRNVDKFKKYFYETGVGTQLKRWNISREANDNGKSCNTKKNDKKYTMFVRREGNNNIWHKLLEMWQTKLTLDALQMTDYGSSLGQPYLTAAARKEVQVVFEDDAEGPVDSLWSIVTGSEPVRLSTLSDTCLGDVILPLVGTSSPFWIGVWDDMDCKSAYLIDPFIRDIYTHLGMTYKERTTENTVVTIINRTTTRQIFNIDSHIAKLKITFRDTKFQIVDFSTISLREQFEIISQTDVLIGAMGARMTHMFFLPKQSTVVEIMAPGAHYTGFRNLAKMRKLPYFTAHGTPEDEWKVAHGAQNDARESESEMERRHWQNDKYLYLTEEQFVALAGAAINAQLNRGTRSADVKPY</sequence>
<evidence type="ECO:0000256" key="5">
    <source>
        <dbReference type="ARBA" id="ARBA00022824"/>
    </source>
</evidence>
<dbReference type="STRING" id="342668.A0A1B8GEW5"/>
<comment type="catalytic activity">
    <reaction evidence="10">
        <text>L-threonyl-[protein] + UDP-N-acetyl-alpha-D-glucosamine = 3-O-(N-acetyl-beta-D-glucosaminyl)-L-threonyl-[protein] + UDP + H(+)</text>
        <dbReference type="Rhea" id="RHEA:48908"/>
        <dbReference type="Rhea" id="RHEA-COMP:11060"/>
        <dbReference type="Rhea" id="RHEA-COMP:12252"/>
        <dbReference type="ChEBI" id="CHEBI:15378"/>
        <dbReference type="ChEBI" id="CHEBI:30013"/>
        <dbReference type="ChEBI" id="CHEBI:57705"/>
        <dbReference type="ChEBI" id="CHEBI:58223"/>
        <dbReference type="ChEBI" id="CHEBI:90840"/>
        <dbReference type="EC" id="2.4.1.255"/>
    </reaction>
</comment>
<evidence type="ECO:0000256" key="3">
    <source>
        <dbReference type="ARBA" id="ARBA00022679"/>
    </source>
</evidence>
<comment type="catalytic activity">
    <reaction evidence="9">
        <text>L-seryl-[protein] + UDP-N-acetyl-alpha-D-glucosamine = 3-O-(N-acetyl-beta-D-glucosaminyl)-L-seryl-[protein] + UDP + H(+)</text>
        <dbReference type="Rhea" id="RHEA:48904"/>
        <dbReference type="Rhea" id="RHEA-COMP:9863"/>
        <dbReference type="Rhea" id="RHEA-COMP:12251"/>
        <dbReference type="ChEBI" id="CHEBI:15378"/>
        <dbReference type="ChEBI" id="CHEBI:29999"/>
        <dbReference type="ChEBI" id="CHEBI:57705"/>
        <dbReference type="ChEBI" id="CHEBI:58223"/>
        <dbReference type="ChEBI" id="CHEBI:90838"/>
        <dbReference type="EC" id="2.4.1.255"/>
    </reaction>
</comment>
<protein>
    <recommendedName>
        <fullName evidence="7">EGF domain-specific O-linked N-acetylglucosamine transferase</fullName>
        <ecNumber evidence="1">2.4.1.255</ecNumber>
    </recommendedName>
    <alternativeName>
        <fullName evidence="8">Extracellular O-linked N-acetylglucosamine transferase</fullName>
    </alternativeName>
</protein>
<evidence type="ECO:0000256" key="10">
    <source>
        <dbReference type="ARBA" id="ARBA00049432"/>
    </source>
</evidence>
<gene>
    <name evidence="12" type="ORF">VE01_07748</name>
</gene>
<reference evidence="13" key="2">
    <citation type="journal article" date="2018" name="Nat. Commun.">
        <title>Extreme sensitivity to ultraviolet light in the fungal pathogen causing white-nose syndrome of bats.</title>
        <authorList>
            <person name="Palmer J.M."/>
            <person name="Drees K.P."/>
            <person name="Foster J.T."/>
            <person name="Lindner D.L."/>
        </authorList>
    </citation>
    <scope>NUCLEOTIDE SEQUENCE [LARGE SCALE GENOMIC DNA]</scope>
    <source>
        <strain evidence="13">UAMH 10579</strain>
    </source>
</reference>
<organism evidence="12 13">
    <name type="scientific">Pseudogymnoascus verrucosus</name>
    <dbReference type="NCBI Taxonomy" id="342668"/>
    <lineage>
        <taxon>Eukaryota</taxon>
        <taxon>Fungi</taxon>
        <taxon>Dikarya</taxon>
        <taxon>Ascomycota</taxon>
        <taxon>Pezizomycotina</taxon>
        <taxon>Leotiomycetes</taxon>
        <taxon>Thelebolales</taxon>
        <taxon>Thelebolaceae</taxon>
        <taxon>Pseudogymnoascus</taxon>
    </lineage>
</organism>
<evidence type="ECO:0000313" key="13">
    <source>
        <dbReference type="Proteomes" id="UP000091956"/>
    </source>
</evidence>
<dbReference type="EMBL" id="KV460244">
    <property type="protein sequence ID" value="OBT94353.2"/>
    <property type="molecule type" value="Genomic_DNA"/>
</dbReference>
<dbReference type="InterPro" id="IPR007657">
    <property type="entry name" value="Glycosyltransferase_61"/>
</dbReference>
<keyword evidence="2" id="KW-0328">Glycosyltransferase</keyword>
<keyword evidence="13" id="KW-1185">Reference proteome</keyword>
<evidence type="ECO:0000256" key="1">
    <source>
        <dbReference type="ARBA" id="ARBA00011970"/>
    </source>
</evidence>
<evidence type="ECO:0000256" key="8">
    <source>
        <dbReference type="ARBA" id="ARBA00042574"/>
    </source>
</evidence>
<dbReference type="PANTHER" id="PTHR20961:SF148">
    <property type="entry name" value="EGF DOMAIN-SPECIFIC O-LINKED N-ACETYLGLUCOSAMINE TRANSFERASE"/>
    <property type="match status" value="1"/>
</dbReference>
<dbReference type="PANTHER" id="PTHR20961">
    <property type="entry name" value="GLYCOSYLTRANSFERASE"/>
    <property type="match status" value="1"/>
</dbReference>
<dbReference type="EC" id="2.4.1.255" evidence="1"/>
<dbReference type="GeneID" id="28841134"/>